<dbReference type="NCBIfam" id="TIGR01727">
    <property type="entry name" value="oligo_HPY"/>
    <property type="match status" value="1"/>
</dbReference>
<reference evidence="6 7" key="1">
    <citation type="submission" date="2015-01" db="EMBL/GenBank/DDBJ databases">
        <title>Genome sequencing of Jeotgalibacillus soli.</title>
        <authorList>
            <person name="Goh K.M."/>
            <person name="Chan K.-G."/>
            <person name="Yaakop A.S."/>
            <person name="Ee R."/>
            <person name="Gan H.M."/>
            <person name="Chan C.S."/>
        </authorList>
    </citation>
    <scope>NUCLEOTIDE SEQUENCE [LARGE SCALE GENOMIC DNA]</scope>
    <source>
        <strain evidence="6 7">P9</strain>
    </source>
</reference>
<dbReference type="RefSeq" id="WP_041090510.1">
    <property type="nucleotide sequence ID" value="NZ_JXRP01000019.1"/>
</dbReference>
<evidence type="ECO:0000259" key="5">
    <source>
        <dbReference type="PROSITE" id="PS50893"/>
    </source>
</evidence>
<accession>A0A0C2R2W5</accession>
<evidence type="ECO:0000256" key="2">
    <source>
        <dbReference type="ARBA" id="ARBA00022448"/>
    </source>
</evidence>
<dbReference type="STRING" id="889306.KP78_35590"/>
<dbReference type="PANTHER" id="PTHR43776">
    <property type="entry name" value="TRANSPORT ATP-BINDING PROTEIN"/>
    <property type="match status" value="1"/>
</dbReference>
<name>A0A0C2R2W5_9BACL</name>
<dbReference type="InterPro" id="IPR027417">
    <property type="entry name" value="P-loop_NTPase"/>
</dbReference>
<dbReference type="PROSITE" id="PS50893">
    <property type="entry name" value="ABC_TRANSPORTER_2"/>
    <property type="match status" value="1"/>
</dbReference>
<dbReference type="Pfam" id="PF08352">
    <property type="entry name" value="oligo_HPY"/>
    <property type="match status" value="1"/>
</dbReference>
<dbReference type="InterPro" id="IPR017871">
    <property type="entry name" value="ABC_transporter-like_CS"/>
</dbReference>
<dbReference type="InterPro" id="IPR003593">
    <property type="entry name" value="AAA+_ATPase"/>
</dbReference>
<dbReference type="PATRIC" id="fig|889306.3.peg.3575"/>
<evidence type="ECO:0000313" key="6">
    <source>
        <dbReference type="EMBL" id="KIL44595.1"/>
    </source>
</evidence>
<dbReference type="GO" id="GO:0016887">
    <property type="term" value="F:ATP hydrolysis activity"/>
    <property type="evidence" value="ECO:0007669"/>
    <property type="project" value="InterPro"/>
</dbReference>
<dbReference type="SUPFAM" id="SSF52540">
    <property type="entry name" value="P-loop containing nucleoside triphosphate hydrolases"/>
    <property type="match status" value="1"/>
</dbReference>
<dbReference type="Gene3D" id="3.40.50.300">
    <property type="entry name" value="P-loop containing nucleotide triphosphate hydrolases"/>
    <property type="match status" value="1"/>
</dbReference>
<keyword evidence="2" id="KW-0813">Transport</keyword>
<dbReference type="PROSITE" id="PS00211">
    <property type="entry name" value="ABC_TRANSPORTER_1"/>
    <property type="match status" value="1"/>
</dbReference>
<dbReference type="InterPro" id="IPR050319">
    <property type="entry name" value="ABC_transp_ATP-bind"/>
</dbReference>
<dbReference type="GO" id="GO:0055085">
    <property type="term" value="P:transmembrane transport"/>
    <property type="evidence" value="ECO:0007669"/>
    <property type="project" value="UniProtKB-ARBA"/>
</dbReference>
<dbReference type="GO" id="GO:0005524">
    <property type="term" value="F:ATP binding"/>
    <property type="evidence" value="ECO:0007669"/>
    <property type="project" value="UniProtKB-KW"/>
</dbReference>
<dbReference type="InterPro" id="IPR003439">
    <property type="entry name" value="ABC_transporter-like_ATP-bd"/>
</dbReference>
<dbReference type="AlphaFoldDB" id="A0A0C2R2W5"/>
<feature type="domain" description="ABC transporter" evidence="5">
    <location>
        <begin position="13"/>
        <end position="263"/>
    </location>
</feature>
<dbReference type="SMART" id="SM00382">
    <property type="entry name" value="AAA"/>
    <property type="match status" value="1"/>
</dbReference>
<keyword evidence="4" id="KW-0067">ATP-binding</keyword>
<keyword evidence="7" id="KW-1185">Reference proteome</keyword>
<dbReference type="InterPro" id="IPR013563">
    <property type="entry name" value="Oligopep_ABC_C"/>
</dbReference>
<proteinExistence type="inferred from homology"/>
<dbReference type="Pfam" id="PF00005">
    <property type="entry name" value="ABC_tran"/>
    <property type="match status" value="1"/>
</dbReference>
<comment type="similarity">
    <text evidence="1">Belongs to the ABC transporter superfamily.</text>
</comment>
<dbReference type="CDD" id="cd03257">
    <property type="entry name" value="ABC_NikE_OppD_transporters"/>
    <property type="match status" value="1"/>
</dbReference>
<organism evidence="6 7">
    <name type="scientific">Jeotgalibacillus soli</name>
    <dbReference type="NCBI Taxonomy" id="889306"/>
    <lineage>
        <taxon>Bacteria</taxon>
        <taxon>Bacillati</taxon>
        <taxon>Bacillota</taxon>
        <taxon>Bacilli</taxon>
        <taxon>Bacillales</taxon>
        <taxon>Caryophanaceae</taxon>
        <taxon>Jeotgalibacillus</taxon>
    </lineage>
</organism>
<comment type="caution">
    <text evidence="6">The sequence shown here is derived from an EMBL/GenBank/DDBJ whole genome shotgun (WGS) entry which is preliminary data.</text>
</comment>
<sequence length="348" mass="39042">MTSLNHKETPYLLEVRNLKKHFDLSEGWFSRKKVLLKAVDGIDLHVKHGETLGIVGESGCGKSTTGNLIMRLLDATEGEILFEGTDLTKIKGEELRKKRENIQMIFQDPFSSLNPRMRVFDIIAEPLVTHGAAKGKQLKEQVFDLMDAVGLDRSYSKRYPHEFSGGQRQRIGIARAIALKPKLIICDEPVSALDVSIQSQILNLMAKLQKEFDLTFIFIAHGLPAVKYISDRIAVMYLGKIVELTTKEKLFQKPMHPYTEGLVAAIPIPDPTLRNPDGKIIVKGDIPSPTNPPSGCRFHTRCAYADETCKKETPIFEEKEEGHFVACHYPLNNGKGIIAEKPVLAERR</sequence>
<evidence type="ECO:0000256" key="3">
    <source>
        <dbReference type="ARBA" id="ARBA00022741"/>
    </source>
</evidence>
<dbReference type="OrthoDB" id="9802264at2"/>
<dbReference type="GO" id="GO:0015833">
    <property type="term" value="P:peptide transport"/>
    <property type="evidence" value="ECO:0007669"/>
    <property type="project" value="InterPro"/>
</dbReference>
<protein>
    <submittedName>
        <fullName evidence="6">Peptide ABC transporter substrate-binding protein</fullName>
    </submittedName>
</protein>
<keyword evidence="3" id="KW-0547">Nucleotide-binding</keyword>
<dbReference type="Proteomes" id="UP000031938">
    <property type="component" value="Unassembled WGS sequence"/>
</dbReference>
<gene>
    <name evidence="6" type="ORF">KP78_35590</name>
</gene>
<evidence type="ECO:0000256" key="4">
    <source>
        <dbReference type="ARBA" id="ARBA00022840"/>
    </source>
</evidence>
<evidence type="ECO:0000256" key="1">
    <source>
        <dbReference type="ARBA" id="ARBA00005417"/>
    </source>
</evidence>
<evidence type="ECO:0000313" key="7">
    <source>
        <dbReference type="Proteomes" id="UP000031938"/>
    </source>
</evidence>
<dbReference type="EMBL" id="JXRP01000019">
    <property type="protein sequence ID" value="KIL44595.1"/>
    <property type="molecule type" value="Genomic_DNA"/>
</dbReference>
<dbReference type="FunFam" id="3.40.50.300:FF:000016">
    <property type="entry name" value="Oligopeptide ABC transporter ATP-binding component"/>
    <property type="match status" value="1"/>
</dbReference>